<comment type="caution">
    <text evidence="1">The sequence shown here is derived from an EMBL/GenBank/DDBJ whole genome shotgun (WGS) entry which is preliminary data.</text>
</comment>
<name>A0ABS1RIC0_9RHOB</name>
<keyword evidence="2" id="KW-1185">Reference proteome</keyword>
<reference evidence="2" key="1">
    <citation type="submission" date="2021-01" db="EMBL/GenBank/DDBJ databases">
        <title>Draft genomes of Rhodovulum sulfidophilum.</title>
        <authorList>
            <person name="Guzman M.S."/>
        </authorList>
    </citation>
    <scope>NUCLEOTIDE SEQUENCE [LARGE SCALE GENOMIC DNA]</scope>
    <source>
        <strain evidence="2">AB19</strain>
    </source>
</reference>
<keyword evidence="1" id="KW-0378">Hydrolase</keyword>
<sequence>MSERGAKRMNDLPILERRRIEAMILKHAFDVISERSGRAEAEAVIGETCSRSAIEQGRALAAGLDHAPDLVDYAAILPNWTKEDALQIEPLEMSSEKMDFNVTRCRYAEMYREMGIGEIGHLLSCNRDGDFCIGYNPEIEMTRTQTIMQGASHCDFRYRMKKKD</sequence>
<dbReference type="Pfam" id="PF14196">
    <property type="entry name" value="ATC_hydrolase"/>
    <property type="match status" value="1"/>
</dbReference>
<dbReference type="EMBL" id="JAESIL010000039">
    <property type="protein sequence ID" value="MBL3578637.1"/>
    <property type="molecule type" value="Genomic_DNA"/>
</dbReference>
<dbReference type="Proteomes" id="UP000635853">
    <property type="component" value="Unassembled WGS sequence"/>
</dbReference>
<organism evidence="1 2">
    <name type="scientific">Rhodovulum visakhapatnamense</name>
    <dbReference type="NCBI Taxonomy" id="364297"/>
    <lineage>
        <taxon>Bacteria</taxon>
        <taxon>Pseudomonadati</taxon>
        <taxon>Pseudomonadota</taxon>
        <taxon>Alphaproteobacteria</taxon>
        <taxon>Rhodobacterales</taxon>
        <taxon>Paracoccaceae</taxon>
        <taxon>Rhodovulum</taxon>
    </lineage>
</organism>
<dbReference type="GO" id="GO:0016787">
    <property type="term" value="F:hydrolase activity"/>
    <property type="evidence" value="ECO:0007669"/>
    <property type="project" value="UniProtKB-KW"/>
</dbReference>
<accession>A0ABS1RIC0</accession>
<evidence type="ECO:0000313" key="1">
    <source>
        <dbReference type="EMBL" id="MBL3578637.1"/>
    </source>
</evidence>
<evidence type="ECO:0000313" key="2">
    <source>
        <dbReference type="Proteomes" id="UP000635853"/>
    </source>
</evidence>
<proteinExistence type="predicted"/>
<protein>
    <submittedName>
        <fullName evidence="1">L-2-amino-thiazoline-4-carboxylic acid hydrolase</fullName>
    </submittedName>
</protein>
<gene>
    <name evidence="1" type="ORF">JMJ92_10790</name>
</gene>
<dbReference type="InterPro" id="IPR026002">
    <property type="entry name" value="ATC_hydrolase-like"/>
</dbReference>